<evidence type="ECO:0000313" key="12">
    <source>
        <dbReference type="EMBL" id="ADN76630.1"/>
    </source>
</evidence>
<evidence type="ECO:0000256" key="7">
    <source>
        <dbReference type="ARBA" id="ARBA00039163"/>
    </source>
</evidence>
<dbReference type="SUPFAM" id="SSF51261">
    <property type="entry name" value="Duplicated hybrid motif"/>
    <property type="match status" value="1"/>
</dbReference>
<protein>
    <recommendedName>
        <fullName evidence="7">PTS system glucose-specific EIIA component</fullName>
    </recommendedName>
    <alternativeName>
        <fullName evidence="10">EIIA-Glc</fullName>
    </alternativeName>
    <alternativeName>
        <fullName evidence="9">EIII-Glc</fullName>
    </alternativeName>
    <alternativeName>
        <fullName evidence="8">Glucose-specific phosphotransferase enzyme IIA component</fullName>
    </alternativeName>
</protein>
<proteinExistence type="predicted"/>
<dbReference type="GO" id="GO:0009401">
    <property type="term" value="P:phosphoenolpyruvate-dependent sugar phosphotransferase system"/>
    <property type="evidence" value="ECO:0007669"/>
    <property type="project" value="UniProtKB-KW"/>
</dbReference>
<dbReference type="PANTHER" id="PTHR45008">
    <property type="entry name" value="PTS SYSTEM GLUCOSE-SPECIFIC EIIA COMPONENT"/>
    <property type="match status" value="1"/>
</dbReference>
<keyword evidence="6" id="KW-0418">Kinase</keyword>
<feature type="domain" description="PTS EIIA type-1" evidence="11">
    <location>
        <begin position="39"/>
        <end position="143"/>
    </location>
</feature>
<evidence type="ECO:0000256" key="3">
    <source>
        <dbReference type="ARBA" id="ARBA00022597"/>
    </source>
</evidence>
<dbReference type="GO" id="GO:0005737">
    <property type="term" value="C:cytoplasm"/>
    <property type="evidence" value="ECO:0007669"/>
    <property type="project" value="UniProtKB-SubCell"/>
</dbReference>
<dbReference type="STRING" id="550540.Fbal_2428"/>
<dbReference type="FunFam" id="2.70.70.10:FF:000001">
    <property type="entry name" value="PTS system glucose-specific IIA component"/>
    <property type="match status" value="1"/>
</dbReference>
<dbReference type="OrthoDB" id="7571469at2"/>
<keyword evidence="5" id="KW-0598">Phosphotransferase system</keyword>
<dbReference type="GO" id="GO:0016301">
    <property type="term" value="F:kinase activity"/>
    <property type="evidence" value="ECO:0007669"/>
    <property type="project" value="UniProtKB-KW"/>
</dbReference>
<gene>
    <name evidence="12" type="ordered locus">Fbal_2428</name>
</gene>
<dbReference type="KEGG" id="fbl:Fbal_2428"/>
<comment type="subcellular location">
    <subcellularLocation>
        <location evidence="1">Cytoplasm</location>
    </subcellularLocation>
</comment>
<evidence type="ECO:0000313" key="13">
    <source>
        <dbReference type="Proteomes" id="UP000006683"/>
    </source>
</evidence>
<evidence type="ECO:0000256" key="10">
    <source>
        <dbReference type="ARBA" id="ARBA00042873"/>
    </source>
</evidence>
<dbReference type="RefSeq" id="WP_013345936.1">
    <property type="nucleotide sequence ID" value="NC_014541.1"/>
</dbReference>
<evidence type="ECO:0000256" key="4">
    <source>
        <dbReference type="ARBA" id="ARBA00022679"/>
    </source>
</evidence>
<dbReference type="InterPro" id="IPR001127">
    <property type="entry name" value="PTS_EIIA_1_perm"/>
</dbReference>
<dbReference type="PANTHER" id="PTHR45008:SF1">
    <property type="entry name" value="PTS SYSTEM GLUCOSE-SPECIFIC EIIA COMPONENT"/>
    <property type="match status" value="1"/>
</dbReference>
<evidence type="ECO:0000256" key="6">
    <source>
        <dbReference type="ARBA" id="ARBA00022777"/>
    </source>
</evidence>
<keyword evidence="2" id="KW-0813">Transport</keyword>
<sequence>MGFFSRLRRMMANREVPADGVAIMAPVSGRLVPIEQVPDVVFSEKIVGDGLAIDPTGNQVLAPIDGTIGQIFDANHAFSLESPLGLELFVHFGIDTVELRGAGFTRLAEAGQQVSAGDPILEFDLDYLKAHAKSVLTPVVIANMEDVKALEKQDGEVVAGQTPMLRAYL</sequence>
<evidence type="ECO:0000256" key="1">
    <source>
        <dbReference type="ARBA" id="ARBA00004496"/>
    </source>
</evidence>
<organism evidence="12 13">
    <name type="scientific">Ferrimonas balearica (strain DSM 9799 / CCM 4581 / KCTC 23876 / PAT)</name>
    <dbReference type="NCBI Taxonomy" id="550540"/>
    <lineage>
        <taxon>Bacteria</taxon>
        <taxon>Pseudomonadati</taxon>
        <taxon>Pseudomonadota</taxon>
        <taxon>Gammaproteobacteria</taxon>
        <taxon>Alteromonadales</taxon>
        <taxon>Ferrimonadaceae</taxon>
        <taxon>Ferrimonas</taxon>
    </lineage>
</organism>
<reference evidence="12 13" key="1">
    <citation type="journal article" date="2010" name="Stand. Genomic Sci.">
        <title>Complete genome sequence of Ferrimonas balearica type strain (PAT).</title>
        <authorList>
            <person name="Nolan M."/>
            <person name="Sikorski J."/>
            <person name="Davenport K."/>
            <person name="Lucas S."/>
            <person name="Glavina Del Rio T."/>
            <person name="Tice H."/>
            <person name="Cheng J."/>
            <person name="Goodwin L."/>
            <person name="Pitluck S."/>
            <person name="Liolios K."/>
            <person name="Ivanova N."/>
            <person name="Mavromatis K."/>
            <person name="Ovchinnikova G."/>
            <person name="Pati A."/>
            <person name="Chen A."/>
            <person name="Palaniappan K."/>
            <person name="Land M."/>
            <person name="Hauser L."/>
            <person name="Chang Y."/>
            <person name="Jeffries C."/>
            <person name="Tapia R."/>
            <person name="Brettin T."/>
            <person name="Detter J."/>
            <person name="Han C."/>
            <person name="Yasawong M."/>
            <person name="Rohde M."/>
            <person name="Tindall B."/>
            <person name="Goker M."/>
            <person name="Woyke T."/>
            <person name="Bristow J."/>
            <person name="Eisen J."/>
            <person name="Markowitz V."/>
            <person name="Hugenholtz P."/>
            <person name="Kyrpides N."/>
            <person name="Klenk H."/>
            <person name="Lapidus A."/>
        </authorList>
    </citation>
    <scope>NUCLEOTIDE SEQUENCE [LARGE SCALE GENOMIC DNA]</scope>
    <source>
        <strain evidence="13">DSM 9799 / CCM 4581 / KCTC 23876 / PAT</strain>
    </source>
</reference>
<dbReference type="PROSITE" id="PS51093">
    <property type="entry name" value="PTS_EIIA_TYPE_1"/>
    <property type="match status" value="1"/>
</dbReference>
<name>E1SMW1_FERBD</name>
<dbReference type="eggNOG" id="COG2190">
    <property type="taxonomic scope" value="Bacteria"/>
</dbReference>
<dbReference type="InterPro" id="IPR050890">
    <property type="entry name" value="PTS_EIIA_component"/>
</dbReference>
<dbReference type="NCBIfam" id="NF006962">
    <property type="entry name" value="PRK09439.1"/>
    <property type="match status" value="1"/>
</dbReference>
<dbReference type="EMBL" id="CP002209">
    <property type="protein sequence ID" value="ADN76630.1"/>
    <property type="molecule type" value="Genomic_DNA"/>
</dbReference>
<evidence type="ECO:0000256" key="5">
    <source>
        <dbReference type="ARBA" id="ARBA00022683"/>
    </source>
</evidence>
<evidence type="ECO:0000256" key="9">
    <source>
        <dbReference type="ARBA" id="ARBA00042526"/>
    </source>
</evidence>
<keyword evidence="4 12" id="KW-0808">Transferase</keyword>
<evidence type="ECO:0000259" key="11">
    <source>
        <dbReference type="PROSITE" id="PS51093"/>
    </source>
</evidence>
<dbReference type="NCBIfam" id="TIGR00830">
    <property type="entry name" value="PTBA"/>
    <property type="match status" value="1"/>
</dbReference>
<dbReference type="AlphaFoldDB" id="E1SMW1"/>
<dbReference type="PROSITE" id="PS00371">
    <property type="entry name" value="PTS_EIIA_TYPE_1_HIS"/>
    <property type="match status" value="1"/>
</dbReference>
<keyword evidence="13" id="KW-1185">Reference proteome</keyword>
<accession>E1SMW1</accession>
<dbReference type="Gene3D" id="2.70.70.10">
    <property type="entry name" value="Glucose Permease (Domain IIA)"/>
    <property type="match status" value="1"/>
</dbReference>
<dbReference type="GeneID" id="67182640"/>
<dbReference type="HOGENOM" id="CLU_012312_5_1_6"/>
<dbReference type="Pfam" id="PF00358">
    <property type="entry name" value="PTS_EIIA_1"/>
    <property type="match status" value="1"/>
</dbReference>
<dbReference type="Proteomes" id="UP000006683">
    <property type="component" value="Chromosome"/>
</dbReference>
<keyword evidence="3" id="KW-0762">Sugar transport</keyword>
<evidence type="ECO:0000256" key="8">
    <source>
        <dbReference type="ARBA" id="ARBA00042296"/>
    </source>
</evidence>
<evidence type="ECO:0000256" key="2">
    <source>
        <dbReference type="ARBA" id="ARBA00022448"/>
    </source>
</evidence>
<dbReference type="InterPro" id="IPR011055">
    <property type="entry name" value="Dup_hybrid_motif"/>
</dbReference>